<feature type="chain" id="PRO_5002532438" description="Rax2-like C-terminal domain-containing protein" evidence="2">
    <location>
        <begin position="28"/>
        <end position="405"/>
    </location>
</feature>
<evidence type="ECO:0000259" key="3">
    <source>
        <dbReference type="Pfam" id="PF12768"/>
    </source>
</evidence>
<evidence type="ECO:0000256" key="2">
    <source>
        <dbReference type="SAM" id="SignalP"/>
    </source>
</evidence>
<dbReference type="GO" id="GO:0005935">
    <property type="term" value="C:cellular bud neck"/>
    <property type="evidence" value="ECO:0007669"/>
    <property type="project" value="TreeGrafter"/>
</dbReference>
<dbReference type="InterPro" id="IPR024982">
    <property type="entry name" value="Rax2-like_C"/>
</dbReference>
<feature type="domain" description="Rax2-like C-terminal" evidence="3">
    <location>
        <begin position="137"/>
        <end position="255"/>
    </location>
</feature>
<gene>
    <name evidence="4" type="ORF">US54_C0016G0026</name>
</gene>
<comment type="caution">
    <text evidence="4">The sequence shown here is derived from an EMBL/GenBank/DDBJ whole genome shotgun (WGS) entry which is preliminary data.</text>
</comment>
<evidence type="ECO:0000256" key="1">
    <source>
        <dbReference type="SAM" id="Phobius"/>
    </source>
</evidence>
<dbReference type="InterPro" id="IPR011047">
    <property type="entry name" value="Quinoprotein_ADH-like_sf"/>
</dbReference>
<dbReference type="SUPFAM" id="SSF50998">
    <property type="entry name" value="Quinoprotein alcohol dehydrogenase-like"/>
    <property type="match status" value="1"/>
</dbReference>
<dbReference type="Pfam" id="PF12768">
    <property type="entry name" value="Rax2"/>
    <property type="match status" value="1"/>
</dbReference>
<keyword evidence="1" id="KW-0812">Transmembrane</keyword>
<keyword evidence="1" id="KW-1133">Transmembrane helix</keyword>
<keyword evidence="2" id="KW-0732">Signal</keyword>
<keyword evidence="1" id="KW-0472">Membrane</keyword>
<dbReference type="PATRIC" id="fig|1618481.3.peg.446"/>
<protein>
    <recommendedName>
        <fullName evidence="3">Rax2-like C-terminal domain-containing protein</fullName>
    </recommendedName>
</protein>
<proteinExistence type="predicted"/>
<accession>A0A0G0HI36</accession>
<dbReference type="Proteomes" id="UP000034471">
    <property type="component" value="Unassembled WGS sequence"/>
</dbReference>
<reference evidence="4 5" key="1">
    <citation type="journal article" date="2015" name="Nature">
        <title>rRNA introns, odd ribosomes, and small enigmatic genomes across a large radiation of phyla.</title>
        <authorList>
            <person name="Brown C.T."/>
            <person name="Hug L.A."/>
            <person name="Thomas B.C."/>
            <person name="Sharon I."/>
            <person name="Castelle C.J."/>
            <person name="Singh A."/>
            <person name="Wilkins M.J."/>
            <person name="Williams K.H."/>
            <person name="Banfield J.F."/>
        </authorList>
    </citation>
    <scope>NUCLEOTIDE SEQUENCE [LARGE SCALE GENOMIC DNA]</scope>
</reference>
<name>A0A0G0HI36_9BACT</name>
<feature type="signal peptide" evidence="2">
    <location>
        <begin position="1"/>
        <end position="27"/>
    </location>
</feature>
<dbReference type="GO" id="GO:1902929">
    <property type="term" value="C:plasma membrane of growing cell tip"/>
    <property type="evidence" value="ECO:0007669"/>
    <property type="project" value="TreeGrafter"/>
</dbReference>
<evidence type="ECO:0000313" key="4">
    <source>
        <dbReference type="EMBL" id="KKQ38185.1"/>
    </source>
</evidence>
<dbReference type="EMBL" id="LBTJ01000016">
    <property type="protein sequence ID" value="KKQ38185.1"/>
    <property type="molecule type" value="Genomic_DNA"/>
</dbReference>
<feature type="transmembrane region" description="Helical" evidence="1">
    <location>
        <begin position="359"/>
        <end position="377"/>
    </location>
</feature>
<dbReference type="STRING" id="1618481.US54_C0016G0026"/>
<dbReference type="PANTHER" id="PTHR31778:SF2">
    <property type="entry name" value="BUD SITE SELECTION PROTEIN RAX2"/>
    <property type="match status" value="1"/>
</dbReference>
<feature type="transmembrane region" description="Helical" evidence="1">
    <location>
        <begin position="316"/>
        <end position="338"/>
    </location>
</feature>
<sequence length="405" mass="44781">MHKLPLVLFQMLTMIFVIGTIQNPAFAAGALYDAQNKQSQEMVVQLDGTVSNKLQQDTIYFISGNFSKAKLNDNPMIDRQNMIILNLHDQRFAYWQIDTDGPVFDMVINNNLLMIGGSYSTVDGKIQQNIALFDINSQKQRADFSGSNAPVNSLEQYENFVFMGGSFTQVSDSERLRLASFDTESNTITSWNPDINGTVNDMMVYEDRLYVVGEFTKVSGVERTYAASFLLPSGELTQWKVEATAPIRKISVQNNTILIESYAQPVLRTPIDTTDVEQTAVVSTIVDRETSVTDGLIVDQNALGFKIPTLGDVLTFTIRGFFAVAGLVSLFYLLRGALAWITSGGDKDSVADARNRIQAAVIGMILIVAVLGIVWTLEQVIFNRRICLGLSCPLTLPALLEPISN</sequence>
<evidence type="ECO:0000313" key="5">
    <source>
        <dbReference type="Proteomes" id="UP000034471"/>
    </source>
</evidence>
<dbReference type="PANTHER" id="PTHR31778">
    <property type="entry name" value="BUD SITE SELECTION PROTEIN RAX2"/>
    <property type="match status" value="1"/>
</dbReference>
<organism evidence="4 5">
    <name type="scientific">Candidatus Roizmanbacteria bacterium GW2011_GWA2_37_7</name>
    <dbReference type="NCBI Taxonomy" id="1618481"/>
    <lineage>
        <taxon>Bacteria</taxon>
        <taxon>Candidatus Roizmaniibacteriota</taxon>
    </lineage>
</organism>
<dbReference type="AlphaFoldDB" id="A0A0G0HI36"/>